<dbReference type="Ensembl" id="ENSXETT00000067238">
    <property type="protein sequence ID" value="ENSXETP00000073900"/>
    <property type="gene ID" value="ENSXETG00000031665"/>
</dbReference>
<dbReference type="GO" id="GO:0006605">
    <property type="term" value="P:protein targeting"/>
    <property type="evidence" value="ECO:0000318"/>
    <property type="project" value="GO_Central"/>
</dbReference>
<evidence type="ECO:0000259" key="2">
    <source>
        <dbReference type="Pfam" id="PF19031"/>
    </source>
</evidence>
<reference evidence="6 7" key="3">
    <citation type="submission" date="2025-04" db="UniProtKB">
        <authorList>
            <consortium name="RefSeq"/>
        </authorList>
    </citation>
    <scope>IDENTIFICATION</scope>
    <source>
        <strain evidence="6 7">Nigerian</strain>
        <tissue evidence="6 7">Liver and blood</tissue>
    </source>
</reference>
<dbReference type="GO" id="GO:0031085">
    <property type="term" value="C:BLOC-3 complex"/>
    <property type="evidence" value="ECO:0000318"/>
    <property type="project" value="GO_Central"/>
</dbReference>
<gene>
    <name evidence="4 6 7 8 9 10" type="primary">hps4</name>
    <name evidence="6 7 8 9" type="synonym">bk1048e9.4</name>
    <name evidence="6 7 8 9" type="synonym">bk1048e9.5</name>
</gene>
<dbReference type="GO" id="GO:0016192">
    <property type="term" value="P:vesicle-mediated transport"/>
    <property type="evidence" value="ECO:0007669"/>
    <property type="project" value="InterPro"/>
</dbReference>
<dbReference type="RefSeq" id="XP_012820780.2">
    <property type="nucleotide sequence ID" value="XM_012965326.3"/>
</dbReference>
<evidence type="ECO:0000259" key="3">
    <source>
        <dbReference type="Pfam" id="PF19033"/>
    </source>
</evidence>
<evidence type="ECO:0000313" key="4">
    <source>
        <dbReference type="Ensembl" id="ENSXETP00000073900"/>
    </source>
</evidence>
<dbReference type="InterPro" id="IPR043989">
    <property type="entry name" value="CCZ1/INTU/HSP4_longin_3"/>
</dbReference>
<dbReference type="OrthoDB" id="16754at2759"/>
<dbReference type="PANTHER" id="PTHR14407">
    <property type="entry name" value="HERMANSKY-PUDLAK SYNDROME 4 PROTEIN LIGHT-EAR PROTEIN-RELATED"/>
    <property type="match status" value="1"/>
</dbReference>
<evidence type="ECO:0000313" key="6">
    <source>
        <dbReference type="RefSeq" id="XP_012820762.2"/>
    </source>
</evidence>
<proteinExistence type="predicted"/>
<dbReference type="Xenbase" id="XB-GENE-941395">
    <property type="gene designation" value="hps4"/>
</dbReference>
<sequence>MASSAPTEHRPASWLNYFFLYDGSKVRGEGDPTRAGINYFYPPQTILDQQELLCGQIAGVVRCMTEVANSSPNLIRLRKLKFAIVVDGDYLWALGCSVDVTDVSCKHFLQELIGLFLFYNGPLQYAYEVRSQAELDSEWNLYIEFIQNTTTDLHRIFNSLSHLDKTKVDPLLLLKAALILQTCQRFPNILAGCILYKNHIVSTQLPPSLTSKILIQRVGLVQSPSSENSSDVALPQDVYMIPVFVMENEITSLRHYPAQWMTRMPTPSKTLSSFSPSLSKKASGNQFLVSEDSTQEGTTGSGELSPVHLPTEEAPLQGIGAGILADKVAELPFADLMKDSPMQCSSPVNLLNKQGRTGKCKPPGGSTLKTLSDTSSSLYNLVLIVPKQKTISQEIEDNNYRERLSTGSFATCDSMMDFENKEDGLETFEDYVPVSQKDNSSTVTNEDQTYSCEQSILLEKPENRNNQQDNPEYSTNDGTLEKSSPSSQTTDINFSPKGSNVSDWSLLVDSTPSSNSTQLVQLMLYVHNVKGLVLALLAECPLQHDKASVQDVYDSTLASLNGLEVHLKETLTVNNSNLTKSSYSFTHYDPIQHILTANLPSVSSTHDRHFLRAASLIHSDFNQHQSFQEITVRNASSAIYGCQSAVHETYFQQLAPPIRNSGVPDPQDSAFVLSSKAKQKLLKHGLNLL</sequence>
<evidence type="ECO:0000313" key="5">
    <source>
        <dbReference type="Proteomes" id="UP000008143"/>
    </source>
</evidence>
<reference evidence="4" key="1">
    <citation type="journal article" date="2010" name="Science">
        <title>The genome of the Western clawed frog Xenopus tropicalis.</title>
        <authorList>
            <person name="Hellsten U."/>
            <person name="Harland R.M."/>
            <person name="Gilchrist M.J."/>
            <person name="Hendrix D."/>
            <person name="Jurka J."/>
            <person name="Kapitonov V."/>
            <person name="Ovcharenko I."/>
            <person name="Putnam N.H."/>
            <person name="Shu S."/>
            <person name="Taher L."/>
            <person name="Blitz I.L."/>
            <person name="Blumberg B."/>
            <person name="Dichmann D.S."/>
            <person name="Dubchak I."/>
            <person name="Amaya E."/>
            <person name="Detter J.C."/>
            <person name="Fletcher R."/>
            <person name="Gerhard D.S."/>
            <person name="Goodstein D."/>
            <person name="Graves T."/>
            <person name="Grigoriev I.V."/>
            <person name="Grimwood J."/>
            <person name="Kawashima T."/>
            <person name="Lindquist E."/>
            <person name="Lucas S.M."/>
            <person name="Mead P.E."/>
            <person name="Mitros T."/>
            <person name="Ogino H."/>
            <person name="Ohta Y."/>
            <person name="Poliakov A.V."/>
            <person name="Pollet N."/>
            <person name="Robert J."/>
            <person name="Salamov A."/>
            <person name="Sater A.K."/>
            <person name="Schmutz J."/>
            <person name="Terry A."/>
            <person name="Vize P.D."/>
            <person name="Warren W.C."/>
            <person name="Wells D."/>
            <person name="Wills A."/>
            <person name="Wilson R.K."/>
            <person name="Zimmerman L.B."/>
            <person name="Zorn A.M."/>
            <person name="Grainger R."/>
            <person name="Grammer T."/>
            <person name="Khokha M.K."/>
            <person name="Richardson P.M."/>
            <person name="Rokhsar D.S."/>
        </authorList>
    </citation>
    <scope>NUCLEOTIDE SEQUENCE [LARGE SCALE GENOMIC DNA]</scope>
    <source>
        <strain evidence="4">Nigerian</strain>
    </source>
</reference>
<feature type="domain" description="CCZ1/INTU/HPS4 third Longin" evidence="3">
    <location>
        <begin position="579"/>
        <end position="680"/>
    </location>
</feature>
<dbReference type="AGR" id="Xenbase:XB-GENE-941395"/>
<evidence type="ECO:0000313" key="9">
    <source>
        <dbReference type="RefSeq" id="XP_012820780.2"/>
    </source>
</evidence>
<evidence type="ECO:0000313" key="7">
    <source>
        <dbReference type="RefSeq" id="XP_012820773.2"/>
    </source>
</evidence>
<dbReference type="GO" id="GO:1903232">
    <property type="term" value="P:melanosome assembly"/>
    <property type="evidence" value="ECO:0000318"/>
    <property type="project" value="GO_Central"/>
</dbReference>
<dbReference type="InterPro" id="IPR043987">
    <property type="entry name" value="CCZ1/INTU/HSP4_longin_1"/>
</dbReference>
<dbReference type="OMA" id="YACCSPV"/>
<dbReference type="CTD" id="89781"/>
<reference evidence="4" key="2">
    <citation type="submission" date="2020-05" db="UniProtKB">
        <authorList>
            <consortium name="Ensembl"/>
        </authorList>
    </citation>
    <scope>IDENTIFICATION</scope>
</reference>
<dbReference type="InterPro" id="IPR026091">
    <property type="entry name" value="HPS4"/>
</dbReference>
<dbReference type="PANTHER" id="PTHR14407:SF9">
    <property type="entry name" value="BLOC-3 COMPLEX MEMBER HPS4"/>
    <property type="match status" value="1"/>
</dbReference>
<accession>A0A6I8QLN5</accession>
<evidence type="ECO:0000313" key="10">
    <source>
        <dbReference type="Xenbase" id="XB-GENE-941395"/>
    </source>
</evidence>
<keyword evidence="5" id="KW-1185">Reference proteome</keyword>
<feature type="region of interest" description="Disordered" evidence="1">
    <location>
        <begin position="458"/>
        <end position="496"/>
    </location>
</feature>
<dbReference type="AlphaFoldDB" id="A0A6I8QLN5"/>
<dbReference type="GO" id="GO:0031267">
    <property type="term" value="F:small GTPase binding"/>
    <property type="evidence" value="ECO:0000318"/>
    <property type="project" value="GO_Central"/>
</dbReference>
<dbReference type="GeneTree" id="ENSGT00390000007349"/>
<dbReference type="GO" id="GO:0031410">
    <property type="term" value="C:cytoplasmic vesicle"/>
    <property type="evidence" value="ECO:0000318"/>
    <property type="project" value="GO_Central"/>
</dbReference>
<evidence type="ECO:0000313" key="8">
    <source>
        <dbReference type="RefSeq" id="XP_012820776.2"/>
    </source>
</evidence>
<dbReference type="GO" id="GO:0005765">
    <property type="term" value="C:lysosomal membrane"/>
    <property type="evidence" value="ECO:0000318"/>
    <property type="project" value="GO_Central"/>
</dbReference>
<dbReference type="Pfam" id="PF19031">
    <property type="entry name" value="Intu_longin_1"/>
    <property type="match status" value="1"/>
</dbReference>
<evidence type="ECO:0000256" key="1">
    <source>
        <dbReference type="SAM" id="MobiDB-lite"/>
    </source>
</evidence>
<dbReference type="Proteomes" id="UP000008143">
    <property type="component" value="Chromosome 1"/>
</dbReference>
<dbReference type="Pfam" id="PF19033">
    <property type="entry name" value="Intu_longin_3"/>
    <property type="match status" value="1"/>
</dbReference>
<dbReference type="RefSeq" id="XP_012820773.2">
    <property type="nucleotide sequence ID" value="XM_012965319.3"/>
</dbReference>
<protein>
    <submittedName>
        <fullName evidence="4">HPS4, biogenesis of lysosomal organelles complex 3 subunit 2</fullName>
    </submittedName>
    <submittedName>
        <fullName evidence="6 7">Hermansky-Pudlak syndrome 4 protein isoform X1</fullName>
    </submittedName>
</protein>
<dbReference type="GeneID" id="779927"/>
<name>A0A6I8QLN5_XENTR</name>
<dbReference type="Bgee" id="ENSXETG00000031665">
    <property type="expression patterns" value="Expressed in testis and 14 other cell types or tissues"/>
</dbReference>
<dbReference type="RefSeq" id="XP_012820762.2">
    <property type="nucleotide sequence ID" value="XM_012965308.3"/>
</dbReference>
<dbReference type="RefSeq" id="XP_012820776.2">
    <property type="nucleotide sequence ID" value="XM_012965322.3"/>
</dbReference>
<feature type="compositionally biased region" description="Polar residues" evidence="1">
    <location>
        <begin position="464"/>
        <end position="496"/>
    </location>
</feature>
<organism evidence="4">
    <name type="scientific">Xenopus tropicalis</name>
    <name type="common">Western clawed frog</name>
    <name type="synonym">Silurana tropicalis</name>
    <dbReference type="NCBI Taxonomy" id="8364"/>
    <lineage>
        <taxon>Eukaryota</taxon>
        <taxon>Metazoa</taxon>
        <taxon>Chordata</taxon>
        <taxon>Craniata</taxon>
        <taxon>Vertebrata</taxon>
        <taxon>Euteleostomi</taxon>
        <taxon>Amphibia</taxon>
        <taxon>Batrachia</taxon>
        <taxon>Anura</taxon>
        <taxon>Pipoidea</taxon>
        <taxon>Pipidae</taxon>
        <taxon>Xenopodinae</taxon>
        <taxon>Xenopus</taxon>
        <taxon>Silurana</taxon>
    </lineage>
</organism>
<feature type="domain" description="CCZ1/INTU/HSP4 first Longin" evidence="2">
    <location>
        <begin position="15"/>
        <end position="121"/>
    </location>
</feature>